<evidence type="ECO:0000256" key="2">
    <source>
        <dbReference type="ARBA" id="ARBA00009923"/>
    </source>
</evidence>
<evidence type="ECO:0000313" key="8">
    <source>
        <dbReference type="EnsemblMetazoa" id="SCAU001508-PB"/>
    </source>
</evidence>
<dbReference type="STRING" id="35570.A0A1I8NRY0"/>
<dbReference type="PANTHER" id="PTHR10334">
    <property type="entry name" value="CYSTEINE-RICH SECRETORY PROTEIN-RELATED"/>
    <property type="match status" value="1"/>
</dbReference>
<dbReference type="CDD" id="cd05380">
    <property type="entry name" value="CAP_euk"/>
    <property type="match status" value="1"/>
</dbReference>
<dbReference type="Gene3D" id="3.40.33.10">
    <property type="entry name" value="CAP"/>
    <property type="match status" value="1"/>
</dbReference>
<evidence type="ECO:0000313" key="9">
    <source>
        <dbReference type="Proteomes" id="UP000095300"/>
    </source>
</evidence>
<dbReference type="Proteomes" id="UP000095300">
    <property type="component" value="Unassembled WGS sequence"/>
</dbReference>
<comment type="similarity">
    <text evidence="2">Belongs to the CRISP family.</text>
</comment>
<dbReference type="SUPFAM" id="SSF55797">
    <property type="entry name" value="PR-1-like"/>
    <property type="match status" value="1"/>
</dbReference>
<evidence type="ECO:0000259" key="7">
    <source>
        <dbReference type="SMART" id="SM00198"/>
    </source>
</evidence>
<dbReference type="InterPro" id="IPR034763">
    <property type="entry name" value="P14a_insect"/>
</dbReference>
<reference evidence="9" key="1">
    <citation type="submission" date="2015-05" db="EMBL/GenBank/DDBJ databases">
        <authorList>
            <person name="Wilson R.K."/>
            <person name="Warren W.C."/>
            <person name="Olafson P."/>
        </authorList>
    </citation>
    <scope>NUCLEOTIDE SEQUENCE [LARGE SCALE GENOMIC DNA]</scope>
    <source>
        <strain evidence="9">USDA</strain>
    </source>
</reference>
<evidence type="ECO:0000256" key="3">
    <source>
        <dbReference type="ARBA" id="ARBA00022525"/>
    </source>
</evidence>
<accession>A0A1I8NRY0</accession>
<gene>
    <name evidence="8" type="primary">106080840</name>
</gene>
<comment type="subcellular location">
    <subcellularLocation>
        <location evidence="1">Secreted</location>
    </subcellularLocation>
</comment>
<keyword evidence="9" id="KW-1185">Reference proteome</keyword>
<dbReference type="InterPro" id="IPR001283">
    <property type="entry name" value="CRISP-related"/>
</dbReference>
<dbReference type="SMART" id="SM00198">
    <property type="entry name" value="SCP"/>
    <property type="match status" value="1"/>
</dbReference>
<feature type="domain" description="SCP" evidence="7">
    <location>
        <begin position="62"/>
        <end position="223"/>
    </location>
</feature>
<keyword evidence="4 6" id="KW-0732">Signal</keyword>
<dbReference type="Pfam" id="PF00188">
    <property type="entry name" value="CAP"/>
    <property type="match status" value="1"/>
</dbReference>
<feature type="chain" id="PRO_5014271724" description="Venom allergen-1" evidence="6">
    <location>
        <begin position="24"/>
        <end position="262"/>
    </location>
</feature>
<dbReference type="PIRSF" id="PIRSF038921">
    <property type="entry name" value="P14a"/>
    <property type="match status" value="1"/>
</dbReference>
<feature type="signal peptide" evidence="6">
    <location>
        <begin position="1"/>
        <end position="23"/>
    </location>
</feature>
<dbReference type="InterPro" id="IPR014044">
    <property type="entry name" value="CAP_dom"/>
</dbReference>
<proteinExistence type="inferred from homology"/>
<dbReference type="InterPro" id="IPR035940">
    <property type="entry name" value="CAP_sf"/>
</dbReference>
<dbReference type="EnsemblMetazoa" id="SCAU001508-RB">
    <property type="protein sequence ID" value="SCAU001508-PB"/>
    <property type="gene ID" value="SCAU001508"/>
</dbReference>
<dbReference type="OrthoDB" id="414826at2759"/>
<name>A0A1I8NRY0_STOCA</name>
<dbReference type="AlphaFoldDB" id="A0A1I8NRY0"/>
<dbReference type="GO" id="GO:0005576">
    <property type="term" value="C:extracellular region"/>
    <property type="evidence" value="ECO:0007669"/>
    <property type="project" value="UniProtKB-SubCell"/>
</dbReference>
<organism evidence="8 9">
    <name type="scientific">Stomoxys calcitrans</name>
    <name type="common">Stable fly</name>
    <name type="synonym">Conops calcitrans</name>
    <dbReference type="NCBI Taxonomy" id="35570"/>
    <lineage>
        <taxon>Eukaryota</taxon>
        <taxon>Metazoa</taxon>
        <taxon>Ecdysozoa</taxon>
        <taxon>Arthropoda</taxon>
        <taxon>Hexapoda</taxon>
        <taxon>Insecta</taxon>
        <taxon>Pterygota</taxon>
        <taxon>Neoptera</taxon>
        <taxon>Endopterygota</taxon>
        <taxon>Diptera</taxon>
        <taxon>Brachycera</taxon>
        <taxon>Muscomorpha</taxon>
        <taxon>Muscoidea</taxon>
        <taxon>Muscidae</taxon>
        <taxon>Stomoxys</taxon>
    </lineage>
</organism>
<evidence type="ECO:0000256" key="6">
    <source>
        <dbReference type="SAM" id="SignalP"/>
    </source>
</evidence>
<sequence>MLTHQYKFVFSTITMIILNLVQAKDYCNPSLCRKDIKHIGCKNNGHFSSTCPSDARMVNMDGKLKTTLVKAHNEKRNFIAGGGDRRHSPACNMATIEWDDELASLAALNVRQCRIVHDKCHNTDLFKFSGQNLYLSSFTSADNDADMLRKAVESWFKENENSRMQFINKYPGNDDAPIIGHFTVMMADRNTRVGCAAATYTEAGKFFKWYLLACNYATTNMKNQSIYSACRSPASGCKTRTNPAYPNLCTPAEKYDVNKMRS</sequence>
<evidence type="ECO:0000256" key="1">
    <source>
        <dbReference type="ARBA" id="ARBA00004613"/>
    </source>
</evidence>
<evidence type="ECO:0000256" key="5">
    <source>
        <dbReference type="ARBA" id="ARBA00068306"/>
    </source>
</evidence>
<dbReference type="VEuPathDB" id="VectorBase:SCAU001508"/>
<keyword evidence="3" id="KW-0964">Secreted</keyword>
<dbReference type="EnsemblMetazoa" id="SCAU001508-RA">
    <property type="protein sequence ID" value="SCAU001508-PA"/>
    <property type="gene ID" value="SCAU001508"/>
</dbReference>
<protein>
    <recommendedName>
        <fullName evidence="5">Venom allergen-1</fullName>
    </recommendedName>
</protein>
<dbReference type="KEGG" id="scac:106080840"/>
<dbReference type="FunFam" id="3.40.33.10:FF:000007">
    <property type="entry name" value="Venom allergen"/>
    <property type="match status" value="1"/>
</dbReference>
<evidence type="ECO:0000256" key="4">
    <source>
        <dbReference type="ARBA" id="ARBA00022729"/>
    </source>
</evidence>
<reference evidence="8" key="2">
    <citation type="submission" date="2020-05" db="UniProtKB">
        <authorList>
            <consortium name="EnsemblMetazoa"/>
        </authorList>
    </citation>
    <scope>IDENTIFICATION</scope>
    <source>
        <strain evidence="8">USDA</strain>
    </source>
</reference>